<dbReference type="RefSeq" id="WP_007366801.1">
    <property type="nucleotide sequence ID" value="NZ_GL872282.1"/>
</dbReference>
<reference evidence="1 2" key="1">
    <citation type="submission" date="2011-01" db="EMBL/GenBank/DDBJ databases">
        <authorList>
            <person name="Muzny D."/>
            <person name="Qin X."/>
            <person name="Deng J."/>
            <person name="Jiang H."/>
            <person name="Liu Y."/>
            <person name="Qu J."/>
            <person name="Song X.-Z."/>
            <person name="Zhang L."/>
            <person name="Thornton R."/>
            <person name="Coyle M."/>
            <person name="Francisco L."/>
            <person name="Jackson L."/>
            <person name="Javaid M."/>
            <person name="Korchina V."/>
            <person name="Kovar C."/>
            <person name="Mata R."/>
            <person name="Mathew T."/>
            <person name="Ngo R."/>
            <person name="Nguyen L."/>
            <person name="Nguyen N."/>
            <person name="Okwuonu G."/>
            <person name="Ongeri F."/>
            <person name="Pham C."/>
            <person name="Simmons D."/>
            <person name="Wilczek-Boney K."/>
            <person name="Hale W."/>
            <person name="Jakkamsetti A."/>
            <person name="Pham P."/>
            <person name="Ruth R."/>
            <person name="San Lucas F."/>
            <person name="Warren J."/>
            <person name="Zhang J."/>
            <person name="Zhao Z."/>
            <person name="Zhou C."/>
            <person name="Zhu D."/>
            <person name="Lee S."/>
            <person name="Bess C."/>
            <person name="Blankenburg K."/>
            <person name="Forbes L."/>
            <person name="Fu Q."/>
            <person name="Gubbala S."/>
            <person name="Hirani K."/>
            <person name="Jayaseelan J.C."/>
            <person name="Lara F."/>
            <person name="Munidasa M."/>
            <person name="Palculict T."/>
            <person name="Patil S."/>
            <person name="Pu L.-L."/>
            <person name="Saada N."/>
            <person name="Tang L."/>
            <person name="Weissenberger G."/>
            <person name="Zhu Y."/>
            <person name="Hemphill L."/>
            <person name="Shang Y."/>
            <person name="Youmans B."/>
            <person name="Ayvaz T."/>
            <person name="Ross M."/>
            <person name="Santibanez J."/>
            <person name="Aqrawi P."/>
            <person name="Gross S."/>
            <person name="Joshi V."/>
            <person name="Fowler G."/>
            <person name="Nazareth L."/>
            <person name="Reid J."/>
            <person name="Worley K."/>
            <person name="Petrosino J."/>
            <person name="Highlander S."/>
            <person name="Gibbs R."/>
        </authorList>
    </citation>
    <scope>NUCLEOTIDE SEQUENCE [LARGE SCALE GENOMIC DNA]</scope>
    <source>
        <strain evidence="1 2">DSM 16608</strain>
    </source>
</reference>
<gene>
    <name evidence="1" type="ORF">HMPREF9141_2049</name>
</gene>
<dbReference type="eggNOG" id="COG5504">
    <property type="taxonomic scope" value="Bacteria"/>
</dbReference>
<dbReference type="OrthoDB" id="976022at2"/>
<evidence type="ECO:0000313" key="1">
    <source>
        <dbReference type="EMBL" id="EGC19509.1"/>
    </source>
</evidence>
<protein>
    <recommendedName>
        <fullName evidence="3">Gliding motility-associated lipoprotein GldB</fullName>
    </recommendedName>
</protein>
<name>F0F8Y2_9BACT</name>
<dbReference type="HOGENOM" id="CLU_070771_1_0_10"/>
<dbReference type="Proteomes" id="UP000005697">
    <property type="component" value="Unassembled WGS sequence"/>
</dbReference>
<evidence type="ECO:0008006" key="3">
    <source>
        <dbReference type="Google" id="ProtNLM"/>
    </source>
</evidence>
<comment type="caution">
    <text evidence="1">The sequence shown here is derived from an EMBL/GenBank/DDBJ whole genome shotgun (WGS) entry which is preliminary data.</text>
</comment>
<organism evidence="1 2">
    <name type="scientific">Prevotella multiformis DSM 16608</name>
    <dbReference type="NCBI Taxonomy" id="888743"/>
    <lineage>
        <taxon>Bacteria</taxon>
        <taxon>Pseudomonadati</taxon>
        <taxon>Bacteroidota</taxon>
        <taxon>Bacteroidia</taxon>
        <taxon>Bacteroidales</taxon>
        <taxon>Prevotellaceae</taxon>
        <taxon>Prevotella</taxon>
    </lineage>
</organism>
<dbReference type="STRING" id="888743.HMPREF9141_2049"/>
<proteinExistence type="predicted"/>
<dbReference type="Pfam" id="PF25594">
    <property type="entry name" value="GldB_lipo"/>
    <property type="match status" value="1"/>
</dbReference>
<dbReference type="InterPro" id="IPR019853">
    <property type="entry name" value="GldB-like"/>
</dbReference>
<dbReference type="EMBL" id="AEWX01000027">
    <property type="protein sequence ID" value="EGC19509.1"/>
    <property type="molecule type" value="Genomic_DNA"/>
</dbReference>
<dbReference type="AlphaFoldDB" id="F0F8Y2"/>
<evidence type="ECO:0000313" key="2">
    <source>
        <dbReference type="Proteomes" id="UP000005697"/>
    </source>
</evidence>
<accession>F0F8Y2</accession>
<keyword evidence="2" id="KW-1185">Reference proteome</keyword>
<sequence length="270" mass="31826">MRHLYYILPLVLFICFGCQFKLPSDNENGNSLLLEVDRYDRLEYRYLTTGDFSALQQMNTEYPIETRTLIEDVVKIGEITDPDINSKFLKFYQDTTLQSMIAAVESEYANTGDLDHQLSTAFNRLKQLLPDIEVPKVYTQISALDQSIVVGNGTIGISLDKYLGPDYPLYARYYSPSQRKQMSREYILPDCLTFYLMSIYPLQRFETRPQLERDLHIGKIQWIVNQVMTRRIYHSRYEEAVETFMKQNPKTTYEDLLRMTDFSRFKVQEN</sequence>